<evidence type="ECO:0000313" key="2">
    <source>
        <dbReference type="EMBL" id="CDF78813.1"/>
    </source>
</evidence>
<dbReference type="STRING" id="1347342.BN863_11010"/>
<proteinExistence type="predicted"/>
<evidence type="ECO:0000313" key="3">
    <source>
        <dbReference type="Proteomes" id="UP000016160"/>
    </source>
</evidence>
<keyword evidence="2" id="KW-0413">Isomerase</keyword>
<reference evidence="2 3" key="1">
    <citation type="journal article" date="2013" name="Appl. Environ. Microbiol.">
        <title>The genome of the alga-associated marine flavobacterium Formosa agariphila KMM 3901T reveals a broad potential for degradation of algal polysaccharides.</title>
        <authorList>
            <person name="Mann A.J."/>
            <person name="Hahnke R.L."/>
            <person name="Huang S."/>
            <person name="Werner J."/>
            <person name="Xing P."/>
            <person name="Barbeyron T."/>
            <person name="Huettel B."/>
            <person name="Stueber K."/>
            <person name="Reinhardt R."/>
            <person name="Harder J."/>
            <person name="Gloeckner F.O."/>
            <person name="Amann R.I."/>
            <person name="Teeling H."/>
        </authorList>
    </citation>
    <scope>NUCLEOTIDE SEQUENCE [LARGE SCALE GENOMIC DNA]</scope>
    <source>
        <strain evidence="3">DSM 15362 / KCTC 12365 / LMG 23005 / KMM 3901</strain>
    </source>
</reference>
<gene>
    <name evidence="2" type="ORF">BN863_11010</name>
</gene>
<protein>
    <submittedName>
        <fullName evidence="2">Xylose isomerase-like TIM barrel domain protein</fullName>
    </submittedName>
</protein>
<accession>T2KK59</accession>
<dbReference type="EMBL" id="HG315671">
    <property type="protein sequence ID" value="CDF78813.1"/>
    <property type="molecule type" value="Genomic_DNA"/>
</dbReference>
<dbReference type="OrthoDB" id="2561798at2"/>
<dbReference type="eggNOG" id="COG1082">
    <property type="taxonomic scope" value="Bacteria"/>
</dbReference>
<organism evidence="2 3">
    <name type="scientific">Formosa agariphila (strain DSM 15362 / KCTC 12365 / LMG 23005 / KMM 3901 / M-2Alg 35-1)</name>
    <dbReference type="NCBI Taxonomy" id="1347342"/>
    <lineage>
        <taxon>Bacteria</taxon>
        <taxon>Pseudomonadati</taxon>
        <taxon>Bacteroidota</taxon>
        <taxon>Flavobacteriia</taxon>
        <taxon>Flavobacteriales</taxon>
        <taxon>Flavobacteriaceae</taxon>
        <taxon>Formosa</taxon>
    </lineage>
</organism>
<dbReference type="Proteomes" id="UP000016160">
    <property type="component" value="Chromosome"/>
</dbReference>
<dbReference type="InterPro" id="IPR013022">
    <property type="entry name" value="Xyl_isomerase-like_TIM-brl"/>
</dbReference>
<dbReference type="GO" id="GO:0016853">
    <property type="term" value="F:isomerase activity"/>
    <property type="evidence" value="ECO:0007669"/>
    <property type="project" value="UniProtKB-KW"/>
</dbReference>
<dbReference type="InterPro" id="IPR036237">
    <property type="entry name" value="Xyl_isomerase-like_sf"/>
</dbReference>
<evidence type="ECO:0000259" key="1">
    <source>
        <dbReference type="Pfam" id="PF01261"/>
    </source>
</evidence>
<dbReference type="Pfam" id="PF01261">
    <property type="entry name" value="AP_endonuc_2"/>
    <property type="match status" value="1"/>
</dbReference>
<feature type="domain" description="Xylose isomerase-like TIM barrel" evidence="1">
    <location>
        <begin position="45"/>
        <end position="268"/>
    </location>
</feature>
<dbReference type="SUPFAM" id="SSF51658">
    <property type="entry name" value="Xylose isomerase-like"/>
    <property type="match status" value="1"/>
</dbReference>
<dbReference type="Gene3D" id="3.20.20.150">
    <property type="entry name" value="Divalent-metal-dependent TIM barrel enzymes"/>
    <property type="match status" value="1"/>
</dbReference>
<name>T2KK59_FORAG</name>
<keyword evidence="3" id="KW-1185">Reference proteome</keyword>
<dbReference type="HOGENOM" id="CLU_885508_0_0_10"/>
<dbReference type="RefSeq" id="WP_051774555.1">
    <property type="nucleotide sequence ID" value="NZ_HG315671.1"/>
</dbReference>
<dbReference type="PATRIC" id="fig|1347342.6.peg.1111"/>
<sequence>MKASNNESSTSISKISQADDTETKGLNLSIFSKHLKFLDYNSMSEAVAEMGFDGIDLTLRPNGHVLPERVEEDLPKVTEAMKVFGLKPNMICSNVKDATNPVDLKVLEVASALGYTNYRPDLLTYTDDKTVLQVVEDAKTYFAALETLNKKFEISGSYINLPGQFFGSAIWDLHSGLNGLNPKYIGSQYDITHASIEGGTNWEVGFKLIAPHINTLVIKDYKWTKKNGQWNFEYTPLGEGMVDFKRFFTLLKTHNINVPISIHTEYDLGGAERGETPNIAHKDVFNRIKKDVVFVRELWEEV</sequence>
<dbReference type="AlphaFoldDB" id="T2KK59"/>